<comment type="function">
    <text evidence="4">Component of the proteasome, a multicatalytic proteinase complex which is characterized by its ability to cleave peptides with Arg, Phe, Tyr, Leu, and Glu adjacent to the leaving group at neutral or slightly basic pH. The proteasome has an ATP-dependent proteolytic activity.</text>
</comment>
<dbReference type="AlphaFoldDB" id="A0A4Q9L2G7"/>
<keyword evidence="2 4" id="KW-0647">Proteasome</keyword>
<evidence type="ECO:0000313" key="5">
    <source>
        <dbReference type="EMBL" id="TBU01607.1"/>
    </source>
</evidence>
<sequence>MDSLIGIKGNDFVLIASDTVTKSSLLLIKDDENKFYKINSHLIMAYSGEQGDSFRNCSFTAEKVKFECLQNQIHATPAVVANVLQKKLHTALRKQPLSTSCLIAGKTPESFSLYQVDTYGAISSSKYFSLGASSYFTYGILDKNYHEGITLEQALSTLQECVNVLKKRFVLDIPTFIVNIVRDSGIESLSLKPSE</sequence>
<evidence type="ECO:0000256" key="1">
    <source>
        <dbReference type="ARBA" id="ARBA00022490"/>
    </source>
</evidence>
<evidence type="ECO:0000256" key="2">
    <source>
        <dbReference type="ARBA" id="ARBA00022942"/>
    </source>
</evidence>
<dbReference type="GO" id="GO:0005634">
    <property type="term" value="C:nucleus"/>
    <property type="evidence" value="ECO:0007669"/>
    <property type="project" value="UniProtKB-SubCell"/>
</dbReference>
<dbReference type="Pfam" id="PF00227">
    <property type="entry name" value="Proteasome"/>
    <property type="match status" value="1"/>
</dbReference>
<dbReference type="InterPro" id="IPR016050">
    <property type="entry name" value="Proteasome_bsu_CS"/>
</dbReference>
<dbReference type="VEuPathDB" id="MicrosporidiaDB:CWI37_0669p0010"/>
<protein>
    <recommendedName>
        <fullName evidence="4">Proteasome subunit beta</fullName>
    </recommendedName>
</protein>
<accession>A0A4Q9L2G7</accession>
<comment type="subunit">
    <text evidence="3">The 26S proteasome consists of a 20S proteasome core and two 19S regulatory subunits. The 20S proteasome core is composed of 28 subunits that are arranged in four stacked rings, resulting in a barrel-shaped structure. The two end rings are each formed by seven alpha subunits, and the two central rings are each formed by seven beta subunits. The catalytic chamber with the active sites is on the inside of the barrel.</text>
</comment>
<dbReference type="InterPro" id="IPR029055">
    <property type="entry name" value="Ntn_hydrolases_N"/>
</dbReference>
<comment type="subunit">
    <text evidence="4">Component of the proteasome complex.</text>
</comment>
<dbReference type="GO" id="GO:0051603">
    <property type="term" value="P:proteolysis involved in protein catabolic process"/>
    <property type="evidence" value="ECO:0007669"/>
    <property type="project" value="InterPro"/>
</dbReference>
<dbReference type="InterPro" id="IPR001353">
    <property type="entry name" value="Proteasome_sua/b"/>
</dbReference>
<dbReference type="SUPFAM" id="SSF56235">
    <property type="entry name" value="N-terminal nucleophile aminohydrolases (Ntn hydrolases)"/>
    <property type="match status" value="1"/>
</dbReference>
<proteinExistence type="inferred from homology"/>
<evidence type="ECO:0000256" key="3">
    <source>
        <dbReference type="ARBA" id="ARBA00026071"/>
    </source>
</evidence>
<gene>
    <name evidence="5" type="ORF">CWI37_0669p0010</name>
</gene>
<organism evidence="5 6">
    <name type="scientific">Hamiltosporidium tvaerminnensis</name>
    <dbReference type="NCBI Taxonomy" id="1176355"/>
    <lineage>
        <taxon>Eukaryota</taxon>
        <taxon>Fungi</taxon>
        <taxon>Fungi incertae sedis</taxon>
        <taxon>Microsporidia</taxon>
        <taxon>Dubosqiidae</taxon>
        <taxon>Hamiltosporidium</taxon>
    </lineage>
</organism>
<dbReference type="Gene3D" id="3.60.20.10">
    <property type="entry name" value="Glutamine Phosphoribosylpyrophosphate, subunit 1, domain 1"/>
    <property type="match status" value="1"/>
</dbReference>
<keyword evidence="4" id="KW-0539">Nucleus</keyword>
<dbReference type="EMBL" id="PITJ01000669">
    <property type="protein sequence ID" value="TBU01607.1"/>
    <property type="molecule type" value="Genomic_DNA"/>
</dbReference>
<reference evidence="5 6" key="1">
    <citation type="submission" date="2017-12" db="EMBL/GenBank/DDBJ databases">
        <authorList>
            <person name="Pombert J.-F."/>
            <person name="Haag K.L."/>
            <person name="Ebert D."/>
        </authorList>
    </citation>
    <scope>NUCLEOTIDE SEQUENCE [LARGE SCALE GENOMIC DNA]</scope>
    <source>
        <strain evidence="5">FI-OER-3-3</strain>
    </source>
</reference>
<comment type="subcellular location">
    <subcellularLocation>
        <location evidence="4">Cytoplasm</location>
    </subcellularLocation>
    <subcellularLocation>
        <location evidence="4">Nucleus</location>
    </subcellularLocation>
</comment>
<name>A0A4Q9L2G7_9MICR</name>
<comment type="similarity">
    <text evidence="4">Belongs to the peptidase T1B family.</text>
</comment>
<dbReference type="PROSITE" id="PS00854">
    <property type="entry name" value="PROTEASOME_BETA_1"/>
    <property type="match status" value="1"/>
</dbReference>
<evidence type="ECO:0000256" key="4">
    <source>
        <dbReference type="RuleBase" id="RU004203"/>
    </source>
</evidence>
<dbReference type="PANTHER" id="PTHR32194">
    <property type="entry name" value="METALLOPROTEASE TLDD"/>
    <property type="match status" value="1"/>
</dbReference>
<keyword evidence="1 4" id="KW-0963">Cytoplasm</keyword>
<dbReference type="PANTHER" id="PTHR32194:SF2">
    <property type="entry name" value="PROTEASOME SUBUNIT BETA TYPE-1"/>
    <property type="match status" value="1"/>
</dbReference>
<dbReference type="GO" id="GO:0019774">
    <property type="term" value="C:proteasome core complex, beta-subunit complex"/>
    <property type="evidence" value="ECO:0007669"/>
    <property type="project" value="UniProtKB-ARBA"/>
</dbReference>
<dbReference type="InterPro" id="IPR023333">
    <property type="entry name" value="Proteasome_suB-type"/>
</dbReference>
<dbReference type="GO" id="GO:0005737">
    <property type="term" value="C:cytoplasm"/>
    <property type="evidence" value="ECO:0007669"/>
    <property type="project" value="UniProtKB-SubCell"/>
</dbReference>
<comment type="caution">
    <text evidence="5">The sequence shown here is derived from an EMBL/GenBank/DDBJ whole genome shotgun (WGS) entry which is preliminary data.</text>
</comment>
<dbReference type="Proteomes" id="UP000292362">
    <property type="component" value="Unassembled WGS sequence"/>
</dbReference>
<evidence type="ECO:0000313" key="6">
    <source>
        <dbReference type="Proteomes" id="UP000292362"/>
    </source>
</evidence>